<gene>
    <name evidence="2" type="ORF">BMR96_00025</name>
</gene>
<dbReference type="GO" id="GO:0006950">
    <property type="term" value="P:response to stress"/>
    <property type="evidence" value="ECO:0007669"/>
    <property type="project" value="UniProtKB-ARBA"/>
</dbReference>
<name>A0A1X0VGG7_LEUPS</name>
<reference evidence="2 3" key="1">
    <citation type="journal article" date="2017" name="Front. Microbiol.">
        <title>Genomic Characterization of Dairy Associated Leuconostoc Species and Diversity of Leuconostocs in Undefined Mixed Mesophilic Starter Cultures.</title>
        <authorList>
            <person name="Frantzen C.A."/>
            <person name="Kot W."/>
            <person name="Pedersen T.B."/>
            <person name="Ardo Y.M."/>
            <person name="Broadbent J.R."/>
            <person name="Neve H."/>
            <person name="Hansen L.H."/>
            <person name="Dal Bello F."/>
            <person name="Ostlie H.M."/>
            <person name="Kleppen H.P."/>
            <person name="Vogensen F.K."/>
            <person name="Holo H."/>
        </authorList>
    </citation>
    <scope>NUCLEOTIDE SEQUENCE [LARGE SCALE GENOMIC DNA]</scope>
    <source>
        <strain evidence="2 3">LMGCF08</strain>
    </source>
</reference>
<comment type="caution">
    <text evidence="2">The sequence shown here is derived from an EMBL/GenBank/DDBJ whole genome shotgun (WGS) entry which is preliminary data.</text>
</comment>
<dbReference type="NCBIfam" id="NF003339">
    <property type="entry name" value="PRK04351.1"/>
    <property type="match status" value="1"/>
</dbReference>
<evidence type="ECO:0000313" key="3">
    <source>
        <dbReference type="Proteomes" id="UP000192288"/>
    </source>
</evidence>
<dbReference type="EMBL" id="MPLS01000001">
    <property type="protein sequence ID" value="ORI98679.1"/>
    <property type="molecule type" value="Genomic_DNA"/>
</dbReference>
<dbReference type="STRING" id="33968.BMS77_03300"/>
<organism evidence="2 3">
    <name type="scientific">Leuconostoc pseudomesenteroides</name>
    <dbReference type="NCBI Taxonomy" id="33968"/>
    <lineage>
        <taxon>Bacteria</taxon>
        <taxon>Bacillati</taxon>
        <taxon>Bacillota</taxon>
        <taxon>Bacilli</taxon>
        <taxon>Lactobacillales</taxon>
        <taxon>Lactobacillaceae</taxon>
        <taxon>Leuconostoc</taxon>
    </lineage>
</organism>
<dbReference type="RefSeq" id="WP_004915411.1">
    <property type="nucleotide sequence ID" value="NZ_MPLS01000001.1"/>
</dbReference>
<sequence length="150" mass="17781">MTNFELQQLVEHISKTAFHQPFRHRASFNNRLKTTGGRYLLATHQLEFNPKMANLPVFEQIIKHELTHYHLHLAHKGYQHKDTDFKQLLSQVGGIRYAPDIGQRQKTQHLWHYQCEKGHDIFRHRRFQVGRYRCGQCGARLTLLGEVLNK</sequence>
<accession>A0A1X0VGG7</accession>
<protein>
    <submittedName>
        <fullName evidence="2">SprT family protein</fullName>
    </submittedName>
</protein>
<dbReference type="eggNOG" id="COG3091">
    <property type="taxonomic scope" value="Bacteria"/>
</dbReference>
<dbReference type="SMART" id="SM00731">
    <property type="entry name" value="SprT"/>
    <property type="match status" value="1"/>
</dbReference>
<dbReference type="Proteomes" id="UP000192288">
    <property type="component" value="Unassembled WGS sequence"/>
</dbReference>
<proteinExistence type="predicted"/>
<dbReference type="AlphaFoldDB" id="A0A1X0VGG7"/>
<feature type="domain" description="SprT-like" evidence="1">
    <location>
        <begin position="4"/>
        <end position="144"/>
    </location>
</feature>
<evidence type="ECO:0000259" key="1">
    <source>
        <dbReference type="SMART" id="SM00731"/>
    </source>
</evidence>
<evidence type="ECO:0000313" key="2">
    <source>
        <dbReference type="EMBL" id="ORI98679.1"/>
    </source>
</evidence>
<dbReference type="Pfam" id="PF10263">
    <property type="entry name" value="SprT-like"/>
    <property type="match status" value="1"/>
</dbReference>
<dbReference type="InterPro" id="IPR006640">
    <property type="entry name" value="SprT-like_domain"/>
</dbReference>